<comment type="caution">
    <text evidence="7">The sequence shown here is derived from an EMBL/GenBank/DDBJ whole genome shotgun (WGS) entry which is preliminary data.</text>
</comment>
<dbReference type="CDD" id="cd06090">
    <property type="entry name" value="KOW_RPL27"/>
    <property type="match status" value="1"/>
</dbReference>
<proteinExistence type="inferred from homology"/>
<evidence type="ECO:0000259" key="6">
    <source>
        <dbReference type="SMART" id="SM00739"/>
    </source>
</evidence>
<dbReference type="Pfam" id="PF01777">
    <property type="entry name" value="Ribosomal_L27e"/>
    <property type="match status" value="1"/>
</dbReference>
<comment type="similarity">
    <text evidence="1">Belongs to the eukaryotic ribosomal protein eL27 family.</text>
</comment>
<sequence>MGKILKPGRVVILLNGRFAGRKGVVVKSYDEGSSERPYGHALVVGIDKYPLKVTKRMGKKKIAKRSKIRPFIKVVSLQHCLPTRCMFDAEFDKTFVNKESIKEPEKKKKAKLAVKKEFETKYKTEKSKWLFTKLRF</sequence>
<dbReference type="Proteomes" id="UP001201812">
    <property type="component" value="Unassembled WGS sequence"/>
</dbReference>
<evidence type="ECO:0000256" key="1">
    <source>
        <dbReference type="ARBA" id="ARBA00009124"/>
    </source>
</evidence>
<dbReference type="AlphaFoldDB" id="A0AAD4R3H0"/>
<dbReference type="InterPro" id="IPR038655">
    <property type="entry name" value="Ribosomal_eL27_sf"/>
</dbReference>
<dbReference type="FunFam" id="2.30.30.770:FF:000001">
    <property type="entry name" value="60S ribosomal protein L27"/>
    <property type="match status" value="1"/>
</dbReference>
<reference evidence="7" key="1">
    <citation type="submission" date="2022-01" db="EMBL/GenBank/DDBJ databases">
        <title>Genome Sequence Resource for Two Populations of Ditylenchus destructor, the Migratory Endoparasitic Phytonematode.</title>
        <authorList>
            <person name="Zhang H."/>
            <person name="Lin R."/>
            <person name="Xie B."/>
        </authorList>
    </citation>
    <scope>NUCLEOTIDE SEQUENCE</scope>
    <source>
        <strain evidence="7">BazhouSP</strain>
    </source>
</reference>
<keyword evidence="3" id="KW-0687">Ribonucleoprotein</keyword>
<keyword evidence="2" id="KW-0689">Ribosomal protein</keyword>
<protein>
    <recommendedName>
        <fullName evidence="4">Large ribosomal subunit protein eL27</fullName>
    </recommendedName>
    <alternativeName>
        <fullName evidence="5">60S ribosomal protein L27</fullName>
    </alternativeName>
</protein>
<dbReference type="GO" id="GO:0005840">
    <property type="term" value="C:ribosome"/>
    <property type="evidence" value="ECO:0007669"/>
    <property type="project" value="UniProtKB-KW"/>
</dbReference>
<evidence type="ECO:0000256" key="5">
    <source>
        <dbReference type="ARBA" id="ARBA00035329"/>
    </source>
</evidence>
<dbReference type="SMART" id="SM00739">
    <property type="entry name" value="KOW"/>
    <property type="match status" value="1"/>
</dbReference>
<dbReference type="InterPro" id="IPR005824">
    <property type="entry name" value="KOW"/>
</dbReference>
<keyword evidence="8" id="KW-1185">Reference proteome</keyword>
<feature type="domain" description="KOW" evidence="6">
    <location>
        <begin position="4"/>
        <end position="31"/>
    </location>
</feature>
<evidence type="ECO:0000256" key="3">
    <source>
        <dbReference type="ARBA" id="ARBA00023274"/>
    </source>
</evidence>
<evidence type="ECO:0000256" key="2">
    <source>
        <dbReference type="ARBA" id="ARBA00022980"/>
    </source>
</evidence>
<dbReference type="EMBL" id="JAKKPZ010000043">
    <property type="protein sequence ID" value="KAI1707076.1"/>
    <property type="molecule type" value="Genomic_DNA"/>
</dbReference>
<name>A0AAD4R3H0_9BILA</name>
<dbReference type="GO" id="GO:0003735">
    <property type="term" value="F:structural constituent of ribosome"/>
    <property type="evidence" value="ECO:0007669"/>
    <property type="project" value="InterPro"/>
</dbReference>
<dbReference type="Gene3D" id="2.30.30.770">
    <property type="match status" value="1"/>
</dbReference>
<dbReference type="InterPro" id="IPR008991">
    <property type="entry name" value="Translation_prot_SH3-like_sf"/>
</dbReference>
<evidence type="ECO:0000313" key="7">
    <source>
        <dbReference type="EMBL" id="KAI1707076.1"/>
    </source>
</evidence>
<dbReference type="InterPro" id="IPR041991">
    <property type="entry name" value="Ribosomal_eL27_KOW"/>
</dbReference>
<dbReference type="GO" id="GO:0006412">
    <property type="term" value="P:translation"/>
    <property type="evidence" value="ECO:0007669"/>
    <property type="project" value="InterPro"/>
</dbReference>
<evidence type="ECO:0000256" key="4">
    <source>
        <dbReference type="ARBA" id="ARBA00035224"/>
    </source>
</evidence>
<dbReference type="InterPro" id="IPR001141">
    <property type="entry name" value="Ribosomal_eL27"/>
</dbReference>
<dbReference type="GO" id="GO:1990904">
    <property type="term" value="C:ribonucleoprotein complex"/>
    <property type="evidence" value="ECO:0007669"/>
    <property type="project" value="UniProtKB-KW"/>
</dbReference>
<accession>A0AAD4R3H0</accession>
<dbReference type="PANTHER" id="PTHR10497">
    <property type="entry name" value="60S RIBOSOMAL PROTEIN L27"/>
    <property type="match status" value="1"/>
</dbReference>
<gene>
    <name evidence="7" type="ORF">DdX_12667</name>
</gene>
<evidence type="ECO:0000313" key="8">
    <source>
        <dbReference type="Proteomes" id="UP001201812"/>
    </source>
</evidence>
<dbReference type="Pfam" id="PF00467">
    <property type="entry name" value="KOW"/>
    <property type="match status" value="1"/>
</dbReference>
<dbReference type="SUPFAM" id="SSF50104">
    <property type="entry name" value="Translation proteins SH3-like domain"/>
    <property type="match status" value="1"/>
</dbReference>
<organism evidence="7 8">
    <name type="scientific">Ditylenchus destructor</name>
    <dbReference type="NCBI Taxonomy" id="166010"/>
    <lineage>
        <taxon>Eukaryota</taxon>
        <taxon>Metazoa</taxon>
        <taxon>Ecdysozoa</taxon>
        <taxon>Nematoda</taxon>
        <taxon>Chromadorea</taxon>
        <taxon>Rhabditida</taxon>
        <taxon>Tylenchina</taxon>
        <taxon>Tylenchomorpha</taxon>
        <taxon>Sphaerularioidea</taxon>
        <taxon>Anguinidae</taxon>
        <taxon>Anguininae</taxon>
        <taxon>Ditylenchus</taxon>
    </lineage>
</organism>